<evidence type="ECO:0008006" key="3">
    <source>
        <dbReference type="Google" id="ProtNLM"/>
    </source>
</evidence>
<dbReference type="GeneID" id="62779888"/>
<accession>A0ABN0EF34</accession>
<evidence type="ECO:0000313" key="1">
    <source>
        <dbReference type="EMBL" id="EHR31830.1"/>
    </source>
</evidence>
<dbReference type="RefSeq" id="WP_008540222.1">
    <property type="nucleotide sequence ID" value="NZ_JH601095.1"/>
</dbReference>
<dbReference type="SUPFAM" id="SSF46689">
    <property type="entry name" value="Homeodomain-like"/>
    <property type="match status" value="1"/>
</dbReference>
<sequence length="123" mass="14748">MKDEVSRNYLPHDVNIRIKAVELYRLTKDIKTICQQYNISRASLLRWNQRFNGTVESLLNKSRQKRKGVYSIEVRLEAVNLYRNKKFSLRSLSSMYGFTMNTLRRWDKLYDGSIESLMNKEIY</sequence>
<proteinExistence type="predicted"/>
<dbReference type="Proteomes" id="UP000005963">
    <property type="component" value="Unassembled WGS sequence"/>
</dbReference>
<dbReference type="InterPro" id="IPR009057">
    <property type="entry name" value="Homeodomain-like_sf"/>
</dbReference>
<reference evidence="1 2" key="1">
    <citation type="submission" date="2012-01" db="EMBL/GenBank/DDBJ databases">
        <title>The Genome Sequence of Megamonas funiformis YIT 11815.</title>
        <authorList>
            <consortium name="The Broad Institute Genome Sequencing Platform"/>
            <person name="Earl A."/>
            <person name="Ward D."/>
            <person name="Feldgarden M."/>
            <person name="Gevers D."/>
            <person name="Morotomi M."/>
            <person name="Young S.K."/>
            <person name="Zeng Q."/>
            <person name="Gargeya S."/>
            <person name="Fitzgerald M."/>
            <person name="Haas B."/>
            <person name="Abouelleil A."/>
            <person name="Alvarado L."/>
            <person name="Arachchi H.M."/>
            <person name="Berlin A."/>
            <person name="Chapman S.B."/>
            <person name="Gearin G."/>
            <person name="Goldberg J."/>
            <person name="Griggs A."/>
            <person name="Gujja S."/>
            <person name="Hansen M."/>
            <person name="Heiman D."/>
            <person name="Howarth C."/>
            <person name="Larimer J."/>
            <person name="Lui A."/>
            <person name="MacDonald P.J.P."/>
            <person name="McCowen C."/>
            <person name="Montmayeur A."/>
            <person name="Murphy C."/>
            <person name="Neiman D."/>
            <person name="Pearson M."/>
            <person name="Priest M."/>
            <person name="Roberts A."/>
            <person name="Saif S."/>
            <person name="Shea T."/>
            <person name="Sisk P."/>
            <person name="Stolte C."/>
            <person name="Sykes S."/>
            <person name="Wortman J."/>
            <person name="Nusbaum C."/>
            <person name="Birren B."/>
        </authorList>
    </citation>
    <scope>NUCLEOTIDE SEQUENCE [LARGE SCALE GENOMIC DNA]</scope>
    <source>
        <strain evidence="1 2">YIT 11815</strain>
    </source>
</reference>
<comment type="caution">
    <text evidence="1">The sequence shown here is derived from an EMBL/GenBank/DDBJ whole genome shotgun (WGS) entry which is preliminary data.</text>
</comment>
<protein>
    <recommendedName>
        <fullName evidence="3">Transposase</fullName>
    </recommendedName>
</protein>
<name>A0ABN0EF34_9FIRM</name>
<organism evidence="1 2">
    <name type="scientific">Megamonas funiformis YIT 11815</name>
    <dbReference type="NCBI Taxonomy" id="742816"/>
    <lineage>
        <taxon>Bacteria</taxon>
        <taxon>Bacillati</taxon>
        <taxon>Bacillota</taxon>
        <taxon>Negativicutes</taxon>
        <taxon>Selenomonadales</taxon>
        <taxon>Selenomonadaceae</taxon>
        <taxon>Megamonas</taxon>
    </lineage>
</organism>
<keyword evidence="2" id="KW-1185">Reference proteome</keyword>
<dbReference type="EMBL" id="ADMB01000109">
    <property type="protein sequence ID" value="EHR31830.1"/>
    <property type="molecule type" value="Genomic_DNA"/>
</dbReference>
<gene>
    <name evidence="1" type="ORF">HMPREF9454_02486</name>
</gene>
<evidence type="ECO:0000313" key="2">
    <source>
        <dbReference type="Proteomes" id="UP000005963"/>
    </source>
</evidence>